<dbReference type="SUPFAM" id="SSF53613">
    <property type="entry name" value="Ribokinase-like"/>
    <property type="match status" value="1"/>
</dbReference>
<name>A0A9P1KFN3_9CYAN</name>
<dbReference type="PRINTS" id="PR00990">
    <property type="entry name" value="RIBOKINASE"/>
</dbReference>
<evidence type="ECO:0000256" key="3">
    <source>
        <dbReference type="ARBA" id="ARBA00016943"/>
    </source>
</evidence>
<dbReference type="Proteomes" id="UP000032946">
    <property type="component" value="Chromosome"/>
</dbReference>
<comment type="similarity">
    <text evidence="12">Belongs to the carbohydrate kinase PfkB family. Ribokinase subfamily.</text>
</comment>
<comment type="subcellular location">
    <subcellularLocation>
        <location evidence="12">Cytoplasm</location>
    </subcellularLocation>
</comment>
<feature type="binding site" evidence="12">
    <location>
        <begin position="10"/>
        <end position="12"/>
    </location>
    <ligand>
        <name>substrate</name>
    </ligand>
</feature>
<keyword evidence="7 12" id="KW-0418">Kinase</keyword>
<dbReference type="InterPro" id="IPR002139">
    <property type="entry name" value="Ribo/fructo_kinase"/>
</dbReference>
<dbReference type="PROSITE" id="PS00584">
    <property type="entry name" value="PFKB_KINASES_2"/>
    <property type="match status" value="1"/>
</dbReference>
<evidence type="ECO:0000256" key="7">
    <source>
        <dbReference type="ARBA" id="ARBA00022777"/>
    </source>
</evidence>
<comment type="catalytic activity">
    <reaction evidence="12">
        <text>D-ribose + ATP = D-ribose 5-phosphate + ADP + H(+)</text>
        <dbReference type="Rhea" id="RHEA:13697"/>
        <dbReference type="ChEBI" id="CHEBI:15378"/>
        <dbReference type="ChEBI" id="CHEBI:30616"/>
        <dbReference type="ChEBI" id="CHEBI:47013"/>
        <dbReference type="ChEBI" id="CHEBI:78346"/>
        <dbReference type="ChEBI" id="CHEBI:456216"/>
        <dbReference type="EC" id="2.7.1.15"/>
    </reaction>
</comment>
<evidence type="ECO:0000259" key="13">
    <source>
        <dbReference type="Pfam" id="PF00294"/>
    </source>
</evidence>
<feature type="binding site" evidence="12">
    <location>
        <begin position="251"/>
        <end position="252"/>
    </location>
    <ligand>
        <name>ATP</name>
        <dbReference type="ChEBI" id="CHEBI:30616"/>
    </ligand>
</feature>
<dbReference type="EC" id="2.7.1.15" evidence="2 12"/>
<feature type="binding site" evidence="12">
    <location>
        <begin position="220"/>
        <end position="225"/>
    </location>
    <ligand>
        <name>ATP</name>
        <dbReference type="ChEBI" id="CHEBI:30616"/>
    </ligand>
</feature>
<evidence type="ECO:0000256" key="1">
    <source>
        <dbReference type="ARBA" id="ARBA00005380"/>
    </source>
</evidence>
<feature type="domain" description="Carbohydrate kinase PfkB" evidence="13">
    <location>
        <begin position="2"/>
        <end position="294"/>
    </location>
</feature>
<feature type="binding site" evidence="12">
    <location>
        <position position="252"/>
    </location>
    <ligand>
        <name>substrate</name>
    </ligand>
</feature>
<protein>
    <recommendedName>
        <fullName evidence="3 12">Ribokinase</fullName>
        <shortName evidence="12">RK</shortName>
        <ecNumber evidence="2 12">2.7.1.15</ecNumber>
    </recommendedName>
</protein>
<dbReference type="GO" id="GO:0005829">
    <property type="term" value="C:cytosol"/>
    <property type="evidence" value="ECO:0007669"/>
    <property type="project" value="TreeGrafter"/>
</dbReference>
<proteinExistence type="inferred from homology"/>
<evidence type="ECO:0000313" key="15">
    <source>
        <dbReference type="Proteomes" id="UP000032946"/>
    </source>
</evidence>
<keyword evidence="15" id="KW-1185">Reference proteome</keyword>
<feature type="binding site" evidence="12">
    <location>
        <position position="291"/>
    </location>
    <ligand>
        <name>K(+)</name>
        <dbReference type="ChEBI" id="CHEBI:29103"/>
    </ligand>
</feature>
<evidence type="ECO:0000256" key="2">
    <source>
        <dbReference type="ARBA" id="ARBA00012035"/>
    </source>
</evidence>
<feature type="active site" description="Proton acceptor" evidence="12">
    <location>
        <position position="252"/>
    </location>
</feature>
<feature type="binding site" evidence="12">
    <location>
        <position position="287"/>
    </location>
    <ligand>
        <name>K(+)</name>
        <dbReference type="ChEBI" id="CHEBI:29103"/>
    </ligand>
</feature>
<feature type="binding site" evidence="12">
    <location>
        <position position="282"/>
    </location>
    <ligand>
        <name>K(+)</name>
        <dbReference type="ChEBI" id="CHEBI:29103"/>
    </ligand>
</feature>
<dbReference type="GO" id="GO:0005524">
    <property type="term" value="F:ATP binding"/>
    <property type="evidence" value="ECO:0007669"/>
    <property type="project" value="UniProtKB-UniRule"/>
</dbReference>
<dbReference type="GO" id="GO:0019303">
    <property type="term" value="P:D-ribose catabolic process"/>
    <property type="evidence" value="ECO:0007669"/>
    <property type="project" value="UniProtKB-UniRule"/>
</dbReference>
<dbReference type="NCBIfam" id="TIGR02152">
    <property type="entry name" value="D_ribokin_bact"/>
    <property type="match status" value="1"/>
</dbReference>
<dbReference type="EMBL" id="FO818640">
    <property type="protein sequence ID" value="CDM95912.1"/>
    <property type="molecule type" value="Genomic_DNA"/>
</dbReference>
<comment type="function">
    <text evidence="12">Catalyzes the phosphorylation of ribose at O-5 in a reaction requiring ATP and magnesium. The resulting D-ribose-5-phosphate can then be used either for sythesis of nucleotides, histidine, and tryptophan, or as a component of the pentose phosphate pathway.</text>
</comment>
<comment type="cofactor">
    <cofactor evidence="12">
        <name>Mg(2+)</name>
        <dbReference type="ChEBI" id="CHEBI:18420"/>
    </cofactor>
    <text evidence="12">Requires a divalent cation, most likely magnesium in vivo, as an electrophilic catalyst to aid phosphoryl group transfer. It is the chelate of the metal and the nucleotide that is the actual substrate.</text>
</comment>
<dbReference type="RefSeq" id="WP_008048830.1">
    <property type="nucleotide sequence ID" value="NZ_FO818640.1"/>
</dbReference>
<evidence type="ECO:0000256" key="8">
    <source>
        <dbReference type="ARBA" id="ARBA00022840"/>
    </source>
</evidence>
<evidence type="ECO:0000256" key="12">
    <source>
        <dbReference type="HAMAP-Rule" id="MF_01987"/>
    </source>
</evidence>
<comment type="pathway">
    <text evidence="12">Carbohydrate metabolism; D-ribose degradation; D-ribose 5-phosphate from beta-D-ribopyranose: step 2/2.</text>
</comment>
<comment type="caution">
    <text evidence="12">Lacks conserved residue(s) required for the propagation of feature annotation.</text>
</comment>
<keyword evidence="12" id="KW-0963">Cytoplasm</keyword>
<dbReference type="Pfam" id="PF00294">
    <property type="entry name" value="PfkB"/>
    <property type="match status" value="1"/>
</dbReference>
<feature type="binding site" evidence="12">
    <location>
        <position position="285"/>
    </location>
    <ligand>
        <name>K(+)</name>
        <dbReference type="ChEBI" id="CHEBI:29103"/>
    </ligand>
</feature>
<dbReference type="InterPro" id="IPR002173">
    <property type="entry name" value="Carboh/pur_kinase_PfkB_CS"/>
</dbReference>
<accession>A0A9P1KFN3</accession>
<dbReference type="GO" id="GO:0004747">
    <property type="term" value="F:ribokinase activity"/>
    <property type="evidence" value="ECO:0007669"/>
    <property type="project" value="UniProtKB-UniRule"/>
</dbReference>
<feature type="binding site" evidence="12">
    <location>
        <position position="246"/>
    </location>
    <ligand>
        <name>K(+)</name>
        <dbReference type="ChEBI" id="CHEBI:29103"/>
    </ligand>
</feature>
<organism evidence="14 15">
    <name type="scientific">Limnospira indica PCC 8005</name>
    <dbReference type="NCBI Taxonomy" id="376219"/>
    <lineage>
        <taxon>Bacteria</taxon>
        <taxon>Bacillati</taxon>
        <taxon>Cyanobacteriota</taxon>
        <taxon>Cyanophyceae</taxon>
        <taxon>Oscillatoriophycideae</taxon>
        <taxon>Oscillatoriales</taxon>
        <taxon>Sirenicapillariaceae</taxon>
        <taxon>Limnospira</taxon>
    </lineage>
</organism>
<keyword evidence="6 12" id="KW-0547">Nucleotide-binding</keyword>
<keyword evidence="9 12" id="KW-0460">Magnesium</keyword>
<dbReference type="Gene3D" id="3.40.1190.20">
    <property type="match status" value="1"/>
</dbReference>
<feature type="binding site" evidence="12">
    <location>
        <position position="139"/>
    </location>
    <ligand>
        <name>substrate</name>
    </ligand>
</feature>
<evidence type="ECO:0000256" key="6">
    <source>
        <dbReference type="ARBA" id="ARBA00022741"/>
    </source>
</evidence>
<evidence type="ECO:0000256" key="10">
    <source>
        <dbReference type="ARBA" id="ARBA00022958"/>
    </source>
</evidence>
<evidence type="ECO:0000256" key="4">
    <source>
        <dbReference type="ARBA" id="ARBA00022679"/>
    </source>
</evidence>
<evidence type="ECO:0000256" key="5">
    <source>
        <dbReference type="ARBA" id="ARBA00022723"/>
    </source>
</evidence>
<dbReference type="InterPro" id="IPR029056">
    <property type="entry name" value="Ribokinase-like"/>
</dbReference>
<keyword evidence="11 12" id="KW-0119">Carbohydrate metabolism</keyword>
<reference evidence="14 15" key="1">
    <citation type="submission" date="2014-02" db="EMBL/GenBank/DDBJ databases">
        <authorList>
            <person name="Genoscope - CEA"/>
        </authorList>
    </citation>
    <scope>NUCLEOTIDE SEQUENCE [LARGE SCALE GENOMIC DNA]</scope>
    <source>
        <strain evidence="14 15">PCC 8005</strain>
    </source>
</reference>
<dbReference type="PANTHER" id="PTHR10584">
    <property type="entry name" value="SUGAR KINASE"/>
    <property type="match status" value="1"/>
</dbReference>
<keyword evidence="8 12" id="KW-0067">ATP-binding</keyword>
<feature type="binding site" evidence="12">
    <location>
        <position position="184"/>
    </location>
    <ligand>
        <name>ATP</name>
        <dbReference type="ChEBI" id="CHEBI:30616"/>
    </ligand>
</feature>
<evidence type="ECO:0000256" key="9">
    <source>
        <dbReference type="ARBA" id="ARBA00022842"/>
    </source>
</evidence>
<feature type="binding site" evidence="12">
    <location>
        <position position="248"/>
    </location>
    <ligand>
        <name>K(+)</name>
        <dbReference type="ChEBI" id="CHEBI:29103"/>
    </ligand>
</feature>
<dbReference type="CDD" id="cd01174">
    <property type="entry name" value="ribokinase"/>
    <property type="match status" value="1"/>
</dbReference>
<evidence type="ECO:0000256" key="11">
    <source>
        <dbReference type="ARBA" id="ARBA00023277"/>
    </source>
</evidence>
<comment type="activity regulation">
    <text evidence="12">Activated by a monovalent cation that binds near, but not in, the active site. The most likely occupant of the site in vivo is potassium. Ion binding induces a conformational change that may alter substrate affinity.</text>
</comment>
<comment type="subunit">
    <text evidence="12">Homodimer.</text>
</comment>
<keyword evidence="10 12" id="KW-0630">Potassium</keyword>
<dbReference type="PANTHER" id="PTHR10584:SF166">
    <property type="entry name" value="RIBOKINASE"/>
    <property type="match status" value="1"/>
</dbReference>
<sequence length="312" mass="32520">MSILVFGSINMDLVVQTPRLPQPGETLTGYNFLSVAGGKGANQAVAASRLGAKTEMVGRVGGDAFAQELLEGLKANRVGCEGVLRDNCTHSGLATIAVDNNGENQIIIIPGANGCVGPEDVQRLEPLWGEATSLLLQLEIPLKAVEAAIHAAKNAGVRVILDPAPAPDVFPQQLYPLVDIITPNETEASQLVGFRVNNVETAQKAADTMLDFGVKTAVIKLGSKGVFWATKSESFWVPAFAVNAVDTVAAGDAFNGGMAAALDEGRSLKEAILWGAATGALSTTQVGAQSSLPDRQALDDVLMPPMSTFAIN</sequence>
<gene>
    <name evidence="12 14" type="primary">rbsK</name>
    <name evidence="14" type="ORF">ARTHRO_40318</name>
</gene>
<dbReference type="GO" id="GO:0046872">
    <property type="term" value="F:metal ion binding"/>
    <property type="evidence" value="ECO:0007669"/>
    <property type="project" value="UniProtKB-KW"/>
</dbReference>
<comment type="similarity">
    <text evidence="1">Belongs to the carbohydrate kinase pfkB family.</text>
</comment>
<dbReference type="AlphaFoldDB" id="A0A9P1KFN3"/>
<dbReference type="InterPro" id="IPR011877">
    <property type="entry name" value="Ribokinase"/>
</dbReference>
<feature type="binding site" evidence="12">
    <location>
        <begin position="38"/>
        <end position="42"/>
    </location>
    <ligand>
        <name>substrate</name>
    </ligand>
</feature>
<keyword evidence="5 12" id="KW-0479">Metal-binding</keyword>
<dbReference type="InterPro" id="IPR011611">
    <property type="entry name" value="PfkB_dom"/>
</dbReference>
<keyword evidence="4 12" id="KW-0808">Transferase</keyword>
<evidence type="ECO:0000313" key="14">
    <source>
        <dbReference type="EMBL" id="CDM95912.1"/>
    </source>
</evidence>
<dbReference type="HAMAP" id="MF_01987">
    <property type="entry name" value="Ribokinase"/>
    <property type="match status" value="1"/>
</dbReference>